<evidence type="ECO:0000313" key="2">
    <source>
        <dbReference type="EMBL" id="KAI3436225.1"/>
    </source>
</evidence>
<dbReference type="PANTHER" id="PTHR21521:SF0">
    <property type="entry name" value="AMUN, ISOFORM A"/>
    <property type="match status" value="1"/>
</dbReference>
<gene>
    <name evidence="2" type="ORF">D9Q98_002279</name>
</gene>
<accession>A0A9D4TVZ1</accession>
<dbReference type="AlphaFoldDB" id="A0A9D4TVZ1"/>
<dbReference type="EMBL" id="SIDB01000002">
    <property type="protein sequence ID" value="KAI3436225.1"/>
    <property type="molecule type" value="Genomic_DNA"/>
</dbReference>
<protein>
    <submittedName>
        <fullName evidence="2">Uncharacterized protein</fullName>
    </submittedName>
</protein>
<organism evidence="2 3">
    <name type="scientific">Chlorella vulgaris</name>
    <name type="common">Green alga</name>
    <dbReference type="NCBI Taxonomy" id="3077"/>
    <lineage>
        <taxon>Eukaryota</taxon>
        <taxon>Viridiplantae</taxon>
        <taxon>Chlorophyta</taxon>
        <taxon>core chlorophytes</taxon>
        <taxon>Trebouxiophyceae</taxon>
        <taxon>Chlorellales</taxon>
        <taxon>Chlorellaceae</taxon>
        <taxon>Chlorella clade</taxon>
        <taxon>Chlorella</taxon>
    </lineage>
</organism>
<evidence type="ECO:0000313" key="3">
    <source>
        <dbReference type="Proteomes" id="UP001055712"/>
    </source>
</evidence>
<evidence type="ECO:0000256" key="1">
    <source>
        <dbReference type="SAM" id="MobiDB-lite"/>
    </source>
</evidence>
<comment type="caution">
    <text evidence="2">The sequence shown here is derived from an EMBL/GenBank/DDBJ whole genome shotgun (WGS) entry which is preliminary data.</text>
</comment>
<dbReference type="PANTHER" id="PTHR21521">
    <property type="entry name" value="AMUN, ISOFORM A"/>
    <property type="match status" value="1"/>
</dbReference>
<proteinExistence type="predicted"/>
<name>A0A9D4TVZ1_CHLVU</name>
<reference evidence="2" key="2">
    <citation type="submission" date="2020-11" db="EMBL/GenBank/DDBJ databases">
        <authorList>
            <person name="Cecchin M."/>
            <person name="Marcolungo L."/>
            <person name="Rossato M."/>
            <person name="Girolomoni L."/>
            <person name="Cosentino E."/>
            <person name="Cuine S."/>
            <person name="Li-Beisson Y."/>
            <person name="Delledonne M."/>
            <person name="Ballottari M."/>
        </authorList>
    </citation>
    <scope>NUCLEOTIDE SEQUENCE</scope>
    <source>
        <strain evidence="2">211/11P</strain>
        <tissue evidence="2">Whole cell</tissue>
    </source>
</reference>
<reference evidence="2" key="1">
    <citation type="journal article" date="2019" name="Plant J.">
        <title>Chlorella vulgaris genome assembly and annotation reveals the molecular basis for metabolic acclimation to high light conditions.</title>
        <authorList>
            <person name="Cecchin M."/>
            <person name="Marcolungo L."/>
            <person name="Rossato M."/>
            <person name="Girolomoni L."/>
            <person name="Cosentino E."/>
            <person name="Cuine S."/>
            <person name="Li-Beisson Y."/>
            <person name="Delledonne M."/>
            <person name="Ballottari M."/>
        </authorList>
    </citation>
    <scope>NUCLEOTIDE SEQUENCE</scope>
    <source>
        <strain evidence="2">211/11P</strain>
    </source>
</reference>
<feature type="region of interest" description="Disordered" evidence="1">
    <location>
        <begin position="204"/>
        <end position="243"/>
    </location>
</feature>
<dbReference type="Proteomes" id="UP001055712">
    <property type="component" value="Unassembled WGS sequence"/>
</dbReference>
<dbReference type="OrthoDB" id="549925at2759"/>
<sequence length="243" mass="25735">MASLWAGDDSKRWQDTLDRYEEACGAVPKKGDKLLPLDRWHRNELPAAIRGRQPPHVTQPELVKLVEWKLTRGKMRPNLLKYSKEADPAAVEAASTAAFQHLAEFTGSHTPSLVKSVRAALDELTVIKGVGPATAAGMLAAYDESIPIASDEAMVAALGGKDYTAAKVVQLTEALRGKAASLSADSGRQWSVKEVEQCLFAATVSGGGGGSGLEKVDGSSGKRAAQDDGSEGKGTVAARRKLR</sequence>
<keyword evidence="3" id="KW-1185">Reference proteome</keyword>